<evidence type="ECO:0000313" key="2">
    <source>
        <dbReference type="EMBL" id="JAC76289.1"/>
    </source>
</evidence>
<gene>
    <name evidence="2" type="ORF">TSPGSL018_20580</name>
</gene>
<dbReference type="AlphaFoldDB" id="A0A061RZV0"/>
<sequence length="186" mass="20819">GVAFIPCFLTLENFPMKNCILLIWLIYLVQSLDMLLVAASSGFAINLNFESTNFGFRTAEIFARSSSWTVELWTLFDCSCNNPVLRFDEGNAYFPENVSSADQHGSQPAKTASQLSLGHLLSLSGERAAGAEWHHLAVVYSNDRPSRAYRDGDPIFLTSEKFENGTEKHSYSSKAIFTVNQVFCRR</sequence>
<organism evidence="2">
    <name type="scientific">Tetraselmis sp. GSL018</name>
    <dbReference type="NCBI Taxonomy" id="582737"/>
    <lineage>
        <taxon>Eukaryota</taxon>
        <taxon>Viridiplantae</taxon>
        <taxon>Chlorophyta</taxon>
        <taxon>core chlorophytes</taxon>
        <taxon>Chlorodendrophyceae</taxon>
        <taxon>Chlorodendrales</taxon>
        <taxon>Chlorodendraceae</taxon>
        <taxon>Tetraselmis</taxon>
    </lineage>
</organism>
<accession>A0A061RZV0</accession>
<protein>
    <submittedName>
        <fullName evidence="2">Uncharacterized protein</fullName>
    </submittedName>
</protein>
<proteinExistence type="predicted"/>
<keyword evidence="1" id="KW-0472">Membrane</keyword>
<dbReference type="EMBL" id="GBEZ01009289">
    <property type="protein sequence ID" value="JAC76289.1"/>
    <property type="molecule type" value="Transcribed_RNA"/>
</dbReference>
<feature type="transmembrane region" description="Helical" evidence="1">
    <location>
        <begin position="20"/>
        <end position="47"/>
    </location>
</feature>
<evidence type="ECO:0000256" key="1">
    <source>
        <dbReference type="SAM" id="Phobius"/>
    </source>
</evidence>
<dbReference type="InterPro" id="IPR013320">
    <property type="entry name" value="ConA-like_dom_sf"/>
</dbReference>
<name>A0A061RZV0_9CHLO</name>
<keyword evidence="1" id="KW-0812">Transmembrane</keyword>
<keyword evidence="1" id="KW-1133">Transmembrane helix</keyword>
<feature type="non-terminal residue" evidence="2">
    <location>
        <position position="1"/>
    </location>
</feature>
<reference evidence="2" key="1">
    <citation type="submission" date="2014-05" db="EMBL/GenBank/DDBJ databases">
        <title>The transcriptome of the halophilic microalga Tetraselmis sp. GSL018 isolated from the Great Salt Lake, Utah.</title>
        <authorList>
            <person name="Jinkerson R.E."/>
            <person name="D'Adamo S."/>
            <person name="Posewitz M.C."/>
        </authorList>
    </citation>
    <scope>NUCLEOTIDE SEQUENCE</scope>
    <source>
        <strain evidence="2">GSL018</strain>
    </source>
</reference>
<dbReference type="SUPFAM" id="SSF49899">
    <property type="entry name" value="Concanavalin A-like lectins/glucanases"/>
    <property type="match status" value="1"/>
</dbReference>